<evidence type="ECO:0000313" key="5">
    <source>
        <dbReference type="Proteomes" id="UP000027730"/>
    </source>
</evidence>
<evidence type="ECO:0000256" key="1">
    <source>
        <dbReference type="SAM" id="MobiDB-lite"/>
    </source>
</evidence>
<dbReference type="Proteomes" id="UP000027730">
    <property type="component" value="Unassembled WGS sequence"/>
</dbReference>
<feature type="transmembrane region" description="Helical" evidence="2">
    <location>
        <begin position="138"/>
        <end position="161"/>
    </location>
</feature>
<sequence length="371" mass="41065">MNLTTVNGAPLPPGTYYFSRISDTDHAGYVWIVALLSLIYPFGTLLVRLNVRWGLYGSDDWALLVATLVASCQHIPVFVGLKAGFGQSSKVLEREQIPNIDEALYAAEVLFIFAHTLSKVSLALFVRRLFTHNRTLNAILCWSLLGITIAWGVICVFVLFINCSPHHFFSSEAAKCPSYLARWRAVTAFDIITEVGLMVVPSYLVSGVMIGSRPKLLVMVAFASRLVSVGFSAEHLRRLSRTVDADDKGMSFILPAIWIQIWLAWSLISASIPSFRSFMKPFDNISIAKTDDSHSASRSEVNGAYLMMGPLKSSHRSHVASGRSAASLGTRTSVHHAHRDRGVDENQSISSETGIIRKEVEWVISHDREPL</sequence>
<dbReference type="STRING" id="1043004.A0A074W8T2"/>
<dbReference type="PANTHER" id="PTHR39614:SF2">
    <property type="entry name" value="INTEGRAL MEMBRANE PROTEIN"/>
    <property type="match status" value="1"/>
</dbReference>
<reference evidence="4 5" key="1">
    <citation type="journal article" date="2014" name="BMC Genomics">
        <title>Genome sequencing of four Aureobasidium pullulans varieties: biotechnological potential, stress tolerance, and description of new species.</title>
        <authorList>
            <person name="Gostin Ar C."/>
            <person name="Ohm R.A."/>
            <person name="Kogej T."/>
            <person name="Sonjak S."/>
            <person name="Turk M."/>
            <person name="Zajc J."/>
            <person name="Zalar P."/>
            <person name="Grube M."/>
            <person name="Sun H."/>
            <person name="Han J."/>
            <person name="Sharma A."/>
            <person name="Chiniquy J."/>
            <person name="Ngan C.Y."/>
            <person name="Lipzen A."/>
            <person name="Barry K."/>
            <person name="Grigoriev I.V."/>
            <person name="Gunde-Cimerman N."/>
        </authorList>
    </citation>
    <scope>NUCLEOTIDE SEQUENCE [LARGE SCALE GENOMIC DNA]</scope>
    <source>
        <strain evidence="4 5">CBS 147.97</strain>
    </source>
</reference>
<keyword evidence="2" id="KW-1133">Transmembrane helix</keyword>
<evidence type="ECO:0000313" key="4">
    <source>
        <dbReference type="EMBL" id="KEQ69505.1"/>
    </source>
</evidence>
<dbReference type="EMBL" id="KL584721">
    <property type="protein sequence ID" value="KEQ69505.1"/>
    <property type="molecule type" value="Genomic_DNA"/>
</dbReference>
<keyword evidence="2" id="KW-0472">Membrane</keyword>
<protein>
    <recommendedName>
        <fullName evidence="3">Rhodopsin domain-containing protein</fullName>
    </recommendedName>
</protein>
<feature type="domain" description="Rhodopsin" evidence="3">
    <location>
        <begin position="55"/>
        <end position="279"/>
    </location>
</feature>
<feature type="transmembrane region" description="Helical" evidence="2">
    <location>
        <begin position="61"/>
        <end position="83"/>
    </location>
</feature>
<feature type="transmembrane region" description="Helical" evidence="2">
    <location>
        <begin position="28"/>
        <end position="49"/>
    </location>
</feature>
<dbReference type="AlphaFoldDB" id="A0A074W8T2"/>
<feature type="transmembrane region" description="Helical" evidence="2">
    <location>
        <begin position="253"/>
        <end position="272"/>
    </location>
</feature>
<keyword evidence="5" id="KW-1185">Reference proteome</keyword>
<evidence type="ECO:0000256" key="2">
    <source>
        <dbReference type="SAM" id="Phobius"/>
    </source>
</evidence>
<dbReference type="InterPro" id="IPR049326">
    <property type="entry name" value="Rhodopsin_dom_fungi"/>
</dbReference>
<dbReference type="HOGENOM" id="CLU_036632_1_2_1"/>
<dbReference type="RefSeq" id="XP_013423621.1">
    <property type="nucleotide sequence ID" value="XM_013568167.1"/>
</dbReference>
<proteinExistence type="predicted"/>
<feature type="region of interest" description="Disordered" evidence="1">
    <location>
        <begin position="322"/>
        <end position="350"/>
    </location>
</feature>
<feature type="transmembrane region" description="Helical" evidence="2">
    <location>
        <begin position="103"/>
        <end position="126"/>
    </location>
</feature>
<dbReference type="OrthoDB" id="3918601at2759"/>
<name>A0A074W8T2_9PEZI</name>
<dbReference type="PANTHER" id="PTHR39614">
    <property type="entry name" value="INTEGRAL MEMBRANE PROTEIN"/>
    <property type="match status" value="1"/>
</dbReference>
<gene>
    <name evidence="4" type="ORF">M436DRAFT_55594</name>
</gene>
<organism evidence="4 5">
    <name type="scientific">Aureobasidium namibiae CBS 147.97</name>
    <dbReference type="NCBI Taxonomy" id="1043004"/>
    <lineage>
        <taxon>Eukaryota</taxon>
        <taxon>Fungi</taxon>
        <taxon>Dikarya</taxon>
        <taxon>Ascomycota</taxon>
        <taxon>Pezizomycotina</taxon>
        <taxon>Dothideomycetes</taxon>
        <taxon>Dothideomycetidae</taxon>
        <taxon>Dothideales</taxon>
        <taxon>Saccotheciaceae</taxon>
        <taxon>Aureobasidium</taxon>
    </lineage>
</organism>
<feature type="transmembrane region" description="Helical" evidence="2">
    <location>
        <begin position="181"/>
        <end position="204"/>
    </location>
</feature>
<accession>A0A074W8T2</accession>
<dbReference type="GeneID" id="25412170"/>
<dbReference type="Pfam" id="PF20684">
    <property type="entry name" value="Fung_rhodopsin"/>
    <property type="match status" value="1"/>
</dbReference>
<keyword evidence="2" id="KW-0812">Transmembrane</keyword>
<evidence type="ECO:0000259" key="3">
    <source>
        <dbReference type="Pfam" id="PF20684"/>
    </source>
</evidence>